<evidence type="ECO:0000256" key="2">
    <source>
        <dbReference type="HAMAP-Rule" id="MF_00795"/>
    </source>
</evidence>
<dbReference type="eggNOG" id="COG3142">
    <property type="taxonomic scope" value="Bacteria"/>
</dbReference>
<dbReference type="RefSeq" id="WP_041991004.1">
    <property type="nucleotide sequence ID" value="NZ_CDOD01000009.1"/>
</dbReference>
<evidence type="ECO:0000313" key="4">
    <source>
        <dbReference type="Proteomes" id="UP000038055"/>
    </source>
</evidence>
<gene>
    <name evidence="2 3" type="primary">cutC</name>
    <name evidence="3" type="ORF">CCYN2B_170057</name>
</gene>
<dbReference type="InterPro" id="IPR036822">
    <property type="entry name" value="CutC-like_dom_sf"/>
</dbReference>
<proteinExistence type="inferred from homology"/>
<comment type="subcellular location">
    <subcellularLocation>
        <location evidence="2">Cytoplasm</location>
    </subcellularLocation>
</comment>
<dbReference type="SUPFAM" id="SSF110395">
    <property type="entry name" value="CutC-like"/>
    <property type="match status" value="1"/>
</dbReference>
<comment type="similarity">
    <text evidence="1 2">Belongs to the CutC family.</text>
</comment>
<sequence length="240" mass="26305">MVFEICASSFESARNAQLAGANRIELCSELGVGGVTPSYGLIKKVMDELSIENCVLIRPRSGNFTYTDEEFDVMLRDITFCRELGCKGVVTGVLNTDNTIDKERTQQLIEATGDIDFIYHRAFDCVPNPEEALNLLKTLGVKRILTSGGKKSAVEGLDVLKKLNQQAEGKITIMPGGGINPQTILKIKEAGFNEVHFSGTVFEKSANEMPFSFNTASFLDESVRPISGIEQIKTIMNALK</sequence>
<dbReference type="HAMAP" id="MF_00795">
    <property type="entry name" value="CutC"/>
    <property type="match status" value="1"/>
</dbReference>
<dbReference type="EMBL" id="CDOD01000009">
    <property type="protein sequence ID" value="CEN33591.1"/>
    <property type="molecule type" value="Genomic_DNA"/>
</dbReference>
<dbReference type="STRING" id="28189.CCYN74_180008"/>
<dbReference type="Proteomes" id="UP000038055">
    <property type="component" value="Unassembled WGS sequence"/>
</dbReference>
<dbReference type="GO" id="GO:0005737">
    <property type="term" value="C:cytoplasm"/>
    <property type="evidence" value="ECO:0007669"/>
    <property type="project" value="UniProtKB-SubCell"/>
</dbReference>
<dbReference type="PANTHER" id="PTHR12598:SF0">
    <property type="entry name" value="COPPER HOMEOSTASIS PROTEIN CUTC HOMOLOG"/>
    <property type="match status" value="1"/>
</dbReference>
<name>A0A0B7H1Z3_9FLAO</name>
<keyword evidence="4" id="KW-1185">Reference proteome</keyword>
<dbReference type="Gene3D" id="3.20.20.380">
    <property type="entry name" value="Copper homeostasis (CutC) domain"/>
    <property type="match status" value="1"/>
</dbReference>
<dbReference type="FunFam" id="3.20.20.380:FF:000001">
    <property type="entry name" value="Copper homeostasis protein CutC"/>
    <property type="match status" value="1"/>
</dbReference>
<dbReference type="GO" id="GO:0005507">
    <property type="term" value="F:copper ion binding"/>
    <property type="evidence" value="ECO:0007669"/>
    <property type="project" value="TreeGrafter"/>
</dbReference>
<dbReference type="InterPro" id="IPR005627">
    <property type="entry name" value="CutC-like"/>
</dbReference>
<organism evidence="3 4">
    <name type="scientific">Capnocytophaga cynodegmi</name>
    <dbReference type="NCBI Taxonomy" id="28189"/>
    <lineage>
        <taxon>Bacteria</taxon>
        <taxon>Pseudomonadati</taxon>
        <taxon>Bacteroidota</taxon>
        <taxon>Flavobacteriia</taxon>
        <taxon>Flavobacteriales</taxon>
        <taxon>Flavobacteriaceae</taxon>
        <taxon>Capnocytophaga</taxon>
    </lineage>
</organism>
<keyword evidence="2" id="KW-0963">Cytoplasm</keyword>
<dbReference type="AlphaFoldDB" id="A0A0B7H1Z3"/>
<dbReference type="Pfam" id="PF03932">
    <property type="entry name" value="CutC"/>
    <property type="match status" value="1"/>
</dbReference>
<evidence type="ECO:0000256" key="1">
    <source>
        <dbReference type="ARBA" id="ARBA00007768"/>
    </source>
</evidence>
<comment type="caution">
    <text evidence="2">Once thought to be involved in copper homeostasis, experiments in E.coli have shown this is not the case.</text>
</comment>
<protein>
    <recommendedName>
        <fullName evidence="2">PF03932 family protein CutC</fullName>
    </recommendedName>
</protein>
<accession>A0A0B7H1Z3</accession>
<reference evidence="4" key="1">
    <citation type="submission" date="2015-01" db="EMBL/GenBank/DDBJ databases">
        <authorList>
            <person name="MANFREDI Pablo"/>
        </authorList>
    </citation>
    <scope>NUCLEOTIDE SEQUENCE [LARGE SCALE GENOMIC DNA]</scope>
    <source>
        <strain evidence="4">Ccyn2B</strain>
    </source>
</reference>
<dbReference type="PANTHER" id="PTHR12598">
    <property type="entry name" value="COPPER HOMEOSTASIS PROTEIN CUTC"/>
    <property type="match status" value="1"/>
</dbReference>
<evidence type="ECO:0000313" key="3">
    <source>
        <dbReference type="EMBL" id="CEN33591.1"/>
    </source>
</evidence>